<accession>A0A221VXU0</accession>
<dbReference type="Pfam" id="PF04149">
    <property type="entry name" value="DUF397"/>
    <property type="match status" value="1"/>
</dbReference>
<dbReference type="OrthoDB" id="3430276at2"/>
<dbReference type="AlphaFoldDB" id="A0A221VXU0"/>
<feature type="compositionally biased region" description="Polar residues" evidence="1">
    <location>
        <begin position="11"/>
        <end position="22"/>
    </location>
</feature>
<dbReference type="EMBL" id="CP022521">
    <property type="protein sequence ID" value="ASO18324.1"/>
    <property type="molecule type" value="Genomic_DNA"/>
</dbReference>
<organism evidence="2 3">
    <name type="scientific">Actinoalloteichus hoggarensis</name>
    <dbReference type="NCBI Taxonomy" id="1470176"/>
    <lineage>
        <taxon>Bacteria</taxon>
        <taxon>Bacillati</taxon>
        <taxon>Actinomycetota</taxon>
        <taxon>Actinomycetes</taxon>
        <taxon>Pseudonocardiales</taxon>
        <taxon>Pseudonocardiaceae</taxon>
        <taxon>Actinoalloteichus</taxon>
    </lineage>
</organism>
<dbReference type="KEGG" id="ahg:AHOG_03330"/>
<dbReference type="Proteomes" id="UP000204221">
    <property type="component" value="Chromosome"/>
</dbReference>
<sequence>MTLRSLRTGAWRTSSRSQNTGTCVEIGRAPGLVGIRDTKNRDGGTLHVDTNTFNAFVTAVKADRLH</sequence>
<evidence type="ECO:0000313" key="3">
    <source>
        <dbReference type="Proteomes" id="UP000204221"/>
    </source>
</evidence>
<name>A0A221VXU0_9PSEU</name>
<proteinExistence type="predicted"/>
<evidence type="ECO:0000313" key="2">
    <source>
        <dbReference type="EMBL" id="ASO18324.1"/>
    </source>
</evidence>
<protein>
    <submittedName>
        <fullName evidence="2">Uncharacterized protein</fullName>
    </submittedName>
</protein>
<feature type="region of interest" description="Disordered" evidence="1">
    <location>
        <begin position="1"/>
        <end position="22"/>
    </location>
</feature>
<dbReference type="InterPro" id="IPR007278">
    <property type="entry name" value="DUF397"/>
</dbReference>
<reference evidence="2 3" key="1">
    <citation type="submission" date="2017-07" db="EMBL/GenBank/DDBJ databases">
        <title>Complete genome sequence of Actinoalloteichus hoggarensis DSM 45943, type strain of Actinoalloteichus hoggarensis.</title>
        <authorList>
            <person name="Ruckert C."/>
            <person name="Nouioui I."/>
            <person name="Willmese J."/>
            <person name="van Wezel G."/>
            <person name="Klenk H.-P."/>
            <person name="Kalinowski J."/>
            <person name="Zotchev S.B."/>
        </authorList>
    </citation>
    <scope>NUCLEOTIDE SEQUENCE [LARGE SCALE GENOMIC DNA]</scope>
    <source>
        <strain evidence="2 3">DSM 45943</strain>
    </source>
</reference>
<dbReference type="RefSeq" id="WP_093940045.1">
    <property type="nucleotide sequence ID" value="NZ_CP022521.1"/>
</dbReference>
<keyword evidence="3" id="KW-1185">Reference proteome</keyword>
<evidence type="ECO:0000256" key="1">
    <source>
        <dbReference type="SAM" id="MobiDB-lite"/>
    </source>
</evidence>
<gene>
    <name evidence="2" type="ORF">AHOG_03330</name>
</gene>